<dbReference type="InterPro" id="IPR015424">
    <property type="entry name" value="PyrdxlP-dep_Trfase"/>
</dbReference>
<dbReference type="SUPFAM" id="SSF53383">
    <property type="entry name" value="PLP-dependent transferases"/>
    <property type="match status" value="1"/>
</dbReference>
<dbReference type="EMBL" id="KZ303486">
    <property type="protein sequence ID" value="PIA19547.1"/>
    <property type="molecule type" value="Genomic_DNA"/>
</dbReference>
<evidence type="ECO:0000256" key="5">
    <source>
        <dbReference type="ARBA" id="ARBA00023239"/>
    </source>
</evidence>
<dbReference type="FunFam" id="3.40.640.10:FF:000025">
    <property type="entry name" value="Histidine decarboxylase"/>
    <property type="match status" value="1"/>
</dbReference>
<proteinExistence type="inferred from homology"/>
<dbReference type="PANTHER" id="PTHR11999:SF70">
    <property type="entry name" value="MIP05841P"/>
    <property type="match status" value="1"/>
</dbReference>
<keyword evidence="5 7" id="KW-0456">Lyase</keyword>
<evidence type="ECO:0000256" key="1">
    <source>
        <dbReference type="ARBA" id="ARBA00001933"/>
    </source>
</evidence>
<dbReference type="GO" id="GO:0006520">
    <property type="term" value="P:amino acid metabolic process"/>
    <property type="evidence" value="ECO:0007669"/>
    <property type="project" value="InterPro"/>
</dbReference>
<dbReference type="Pfam" id="PF00282">
    <property type="entry name" value="Pyridoxal_deC"/>
    <property type="match status" value="1"/>
</dbReference>
<dbReference type="PANTHER" id="PTHR11999">
    <property type="entry name" value="GROUP II PYRIDOXAL-5-PHOSPHATE DECARBOXYLASE"/>
    <property type="match status" value="1"/>
</dbReference>
<dbReference type="Gene3D" id="1.20.1340.10">
    <property type="entry name" value="dopa decarboxylase, N-terminal domain"/>
    <property type="match status" value="1"/>
</dbReference>
<comment type="similarity">
    <text evidence="2 7">Belongs to the group II decarboxylase family.</text>
</comment>
<dbReference type="Proteomes" id="UP000242474">
    <property type="component" value="Unassembled WGS sequence"/>
</dbReference>
<evidence type="ECO:0000256" key="4">
    <source>
        <dbReference type="ARBA" id="ARBA00022898"/>
    </source>
</evidence>
<dbReference type="InterPro" id="IPR002129">
    <property type="entry name" value="PyrdxlP-dep_de-COase"/>
</dbReference>
<comment type="cofactor">
    <cofactor evidence="1 6 7">
        <name>pyridoxal 5'-phosphate</name>
        <dbReference type="ChEBI" id="CHEBI:597326"/>
    </cofactor>
</comment>
<dbReference type="GO" id="GO:0030170">
    <property type="term" value="F:pyridoxal phosphate binding"/>
    <property type="evidence" value="ECO:0007669"/>
    <property type="project" value="InterPro"/>
</dbReference>
<gene>
    <name evidence="8" type="ORF">COEREDRAFT_78881</name>
</gene>
<dbReference type="AlphaFoldDB" id="A0A2G5BLA5"/>
<dbReference type="GO" id="GO:0005737">
    <property type="term" value="C:cytoplasm"/>
    <property type="evidence" value="ECO:0007669"/>
    <property type="project" value="TreeGrafter"/>
</dbReference>
<dbReference type="PRINTS" id="PR00800">
    <property type="entry name" value="YHDCRBOXLASE"/>
</dbReference>
<evidence type="ECO:0000256" key="6">
    <source>
        <dbReference type="PIRSR" id="PIRSR602129-50"/>
    </source>
</evidence>
<dbReference type="STRING" id="763665.A0A2G5BLA5"/>
<reference evidence="8 9" key="1">
    <citation type="journal article" date="2015" name="Genome Biol. Evol.">
        <title>Phylogenomic analyses indicate that early fungi evolved digesting cell walls of algal ancestors of land plants.</title>
        <authorList>
            <person name="Chang Y."/>
            <person name="Wang S."/>
            <person name="Sekimoto S."/>
            <person name="Aerts A.L."/>
            <person name="Choi C."/>
            <person name="Clum A."/>
            <person name="LaButti K.M."/>
            <person name="Lindquist E.A."/>
            <person name="Yee Ngan C."/>
            <person name="Ohm R.A."/>
            <person name="Salamov A.A."/>
            <person name="Grigoriev I.V."/>
            <person name="Spatafora J.W."/>
            <person name="Berbee M.L."/>
        </authorList>
    </citation>
    <scope>NUCLEOTIDE SEQUENCE [LARGE SCALE GENOMIC DNA]</scope>
    <source>
        <strain evidence="8 9">NRRL 1564</strain>
    </source>
</reference>
<dbReference type="GO" id="GO:0016831">
    <property type="term" value="F:carboxy-lyase activity"/>
    <property type="evidence" value="ECO:0007669"/>
    <property type="project" value="UniProtKB-KW"/>
</dbReference>
<keyword evidence="9" id="KW-1185">Reference proteome</keyword>
<name>A0A2G5BLA5_COERN</name>
<dbReference type="Gene3D" id="3.40.640.10">
    <property type="entry name" value="Type I PLP-dependent aspartate aminotransferase-like (Major domain)"/>
    <property type="match status" value="1"/>
</dbReference>
<protein>
    <recommendedName>
        <fullName evidence="10">Aromatic-L-amino-acid decarboxylase</fullName>
    </recommendedName>
</protein>
<evidence type="ECO:0008006" key="10">
    <source>
        <dbReference type="Google" id="ProtNLM"/>
    </source>
</evidence>
<feature type="modified residue" description="N6-(pyridoxal phosphate)lysine" evidence="6">
    <location>
        <position position="309"/>
    </location>
</feature>
<dbReference type="InterPro" id="IPR015422">
    <property type="entry name" value="PyrdxlP-dep_Trfase_small"/>
</dbReference>
<dbReference type="InterPro" id="IPR015421">
    <property type="entry name" value="PyrdxlP-dep_Trfase_major"/>
</dbReference>
<evidence type="ECO:0000256" key="2">
    <source>
        <dbReference type="ARBA" id="ARBA00009533"/>
    </source>
</evidence>
<dbReference type="InterPro" id="IPR010977">
    <property type="entry name" value="Aromatic_deC"/>
</dbReference>
<evidence type="ECO:0000313" key="9">
    <source>
        <dbReference type="Proteomes" id="UP000242474"/>
    </source>
</evidence>
<dbReference type="GO" id="GO:0019752">
    <property type="term" value="P:carboxylic acid metabolic process"/>
    <property type="evidence" value="ECO:0007669"/>
    <property type="project" value="InterPro"/>
</dbReference>
<evidence type="ECO:0000256" key="3">
    <source>
        <dbReference type="ARBA" id="ARBA00022793"/>
    </source>
</evidence>
<dbReference type="OrthoDB" id="639767at2759"/>
<accession>A0A2G5BLA5</accession>
<evidence type="ECO:0000256" key="7">
    <source>
        <dbReference type="RuleBase" id="RU000382"/>
    </source>
</evidence>
<sequence>MNAAQFRKHGKEVIDAIADYYENLDNISPVPNVKSGYLYKLVPDEAPENPESFETVKADIETKIMPGMTHWQSGNFFAWYPSSSSFPSIIGDMYSSMFSIVGFSWISSLAATELETVVMDWLGKLLGLDKRFLAINEDGTENKGGGAIQTTASGAMVTMIATARDRFLESLTMQQAIGEDDVARLRPRFVAYFSDQTHSSGEKAANVIGCKARILPSNDDFSLTKEVLMAAVEQDKKSGLIPFFVCGTFGTTNTAAIDDIPGIADVAADNNMWLHIDAAYAGGALVCPEFRPLASGIERADSISINAHKWLLTNFDCSALWVADSTHLVNSMGIRREYLPRVKGDTSFVKDYRDWQIPLGRRFRALKLWFVMRMYGASGIRAHIREHVIQAKWLEERLLADGRFEIMAPVVFGLVVFRIKPTALSEHDRADKDVINKANIDLAELINNEGRVFILSTMLKGKVALRATIGAVHGSLKNVEVLLTVLQKHFAAAINHELVIKDANDNDSSLPCIPSFFTDV</sequence>
<keyword evidence="4 6" id="KW-0663">Pyridoxal phosphate</keyword>
<evidence type="ECO:0000313" key="8">
    <source>
        <dbReference type="EMBL" id="PIA19547.1"/>
    </source>
</evidence>
<keyword evidence="3" id="KW-0210">Decarboxylase</keyword>
<dbReference type="Gene3D" id="3.90.1150.10">
    <property type="entry name" value="Aspartate Aminotransferase, domain 1"/>
    <property type="match status" value="1"/>
</dbReference>
<organism evidence="8 9">
    <name type="scientific">Coemansia reversa (strain ATCC 12441 / NRRL 1564)</name>
    <dbReference type="NCBI Taxonomy" id="763665"/>
    <lineage>
        <taxon>Eukaryota</taxon>
        <taxon>Fungi</taxon>
        <taxon>Fungi incertae sedis</taxon>
        <taxon>Zoopagomycota</taxon>
        <taxon>Kickxellomycotina</taxon>
        <taxon>Kickxellomycetes</taxon>
        <taxon>Kickxellales</taxon>
        <taxon>Kickxellaceae</taxon>
        <taxon>Coemansia</taxon>
    </lineage>
</organism>